<dbReference type="PANTHER" id="PTHR32332">
    <property type="entry name" value="2-NITROPROPANE DIOXYGENASE"/>
    <property type="match status" value="1"/>
</dbReference>
<gene>
    <name evidence="4" type="ORF">MICPUN_88413</name>
</gene>
<dbReference type="EMBL" id="CP001332">
    <property type="protein sequence ID" value="ACO67129.1"/>
    <property type="molecule type" value="Genomic_DNA"/>
</dbReference>
<accession>C1EGH7</accession>
<dbReference type="AlphaFoldDB" id="C1EGH7"/>
<keyword evidence="5" id="KW-1185">Reference proteome</keyword>
<evidence type="ECO:0000256" key="3">
    <source>
        <dbReference type="ARBA" id="ARBA00023002"/>
    </source>
</evidence>
<dbReference type="RefSeq" id="XP_002505871.1">
    <property type="nucleotide sequence ID" value="XM_002505825.1"/>
</dbReference>
<dbReference type="InterPro" id="IPR004136">
    <property type="entry name" value="NMO"/>
</dbReference>
<dbReference type="KEGG" id="mis:MICPUN_88413"/>
<name>C1EGH7_MICCC</name>
<dbReference type="InParanoid" id="C1EGH7"/>
<dbReference type="STRING" id="296587.C1EGH7"/>
<dbReference type="Proteomes" id="UP000002009">
    <property type="component" value="Chromosome 14"/>
</dbReference>
<reference evidence="4 5" key="1">
    <citation type="journal article" date="2009" name="Science">
        <title>Green evolution and dynamic adaptations revealed by genomes of the marine picoeukaryotes Micromonas.</title>
        <authorList>
            <person name="Worden A.Z."/>
            <person name="Lee J.H."/>
            <person name="Mock T."/>
            <person name="Rouze P."/>
            <person name="Simmons M.P."/>
            <person name="Aerts A.L."/>
            <person name="Allen A.E."/>
            <person name="Cuvelier M.L."/>
            <person name="Derelle E."/>
            <person name="Everett M.V."/>
            <person name="Foulon E."/>
            <person name="Grimwood J."/>
            <person name="Gundlach H."/>
            <person name="Henrissat B."/>
            <person name="Napoli C."/>
            <person name="McDonald S.M."/>
            <person name="Parker M.S."/>
            <person name="Rombauts S."/>
            <person name="Salamov A."/>
            <person name="Von Dassow P."/>
            <person name="Badger J.H."/>
            <person name="Coutinho P.M."/>
            <person name="Demir E."/>
            <person name="Dubchak I."/>
            <person name="Gentemann C."/>
            <person name="Eikrem W."/>
            <person name="Gready J.E."/>
            <person name="John U."/>
            <person name="Lanier W."/>
            <person name="Lindquist E.A."/>
            <person name="Lucas S."/>
            <person name="Mayer K.F."/>
            <person name="Moreau H."/>
            <person name="Not F."/>
            <person name="Otillar R."/>
            <person name="Panaud O."/>
            <person name="Pangilinan J."/>
            <person name="Paulsen I."/>
            <person name="Piegu B."/>
            <person name="Poliakov A."/>
            <person name="Robbens S."/>
            <person name="Schmutz J."/>
            <person name="Toulza E."/>
            <person name="Wyss T."/>
            <person name="Zelensky A."/>
            <person name="Zhou K."/>
            <person name="Armbrust E.V."/>
            <person name="Bhattacharya D."/>
            <person name="Goodenough U.W."/>
            <person name="Van de Peer Y."/>
            <person name="Grigoriev I.V."/>
        </authorList>
    </citation>
    <scope>NUCLEOTIDE SEQUENCE [LARGE SCALE GENOMIC DNA]</scope>
    <source>
        <strain evidence="5">RCC299 / NOUM17</strain>
    </source>
</reference>
<dbReference type="InterPro" id="IPR013785">
    <property type="entry name" value="Aldolase_TIM"/>
</dbReference>
<dbReference type="CDD" id="cd04730">
    <property type="entry name" value="NPD_like"/>
    <property type="match status" value="1"/>
</dbReference>
<dbReference type="FunCoup" id="C1EGH7">
    <property type="interactions" value="520"/>
</dbReference>
<protein>
    <submittedName>
        <fullName evidence="4">Uncharacterized protein</fullName>
    </submittedName>
</protein>
<organism evidence="4 5">
    <name type="scientific">Micromonas commoda (strain RCC299 / NOUM17 / CCMP2709)</name>
    <name type="common">Picoplanktonic green alga</name>
    <dbReference type="NCBI Taxonomy" id="296587"/>
    <lineage>
        <taxon>Eukaryota</taxon>
        <taxon>Viridiplantae</taxon>
        <taxon>Chlorophyta</taxon>
        <taxon>Mamiellophyceae</taxon>
        <taxon>Mamiellales</taxon>
        <taxon>Mamiellaceae</taxon>
        <taxon>Micromonas</taxon>
    </lineage>
</organism>
<keyword evidence="1" id="KW-0285">Flavoprotein</keyword>
<dbReference type="eggNOG" id="ENOG502QQW7">
    <property type="taxonomic scope" value="Eukaryota"/>
</dbReference>
<keyword evidence="3" id="KW-0560">Oxidoreductase</keyword>
<dbReference type="GeneID" id="8248999"/>
<evidence type="ECO:0000313" key="5">
    <source>
        <dbReference type="Proteomes" id="UP000002009"/>
    </source>
</evidence>
<dbReference type="PANTHER" id="PTHR32332:SF20">
    <property type="entry name" value="2-NITROPROPANE DIOXYGENASE-LIKE PROTEIN"/>
    <property type="match status" value="1"/>
</dbReference>
<dbReference type="Pfam" id="PF03060">
    <property type="entry name" value="NMO"/>
    <property type="match status" value="1"/>
</dbReference>
<evidence type="ECO:0000256" key="2">
    <source>
        <dbReference type="ARBA" id="ARBA00022643"/>
    </source>
</evidence>
<proteinExistence type="predicted"/>
<evidence type="ECO:0000256" key="1">
    <source>
        <dbReference type="ARBA" id="ARBA00022630"/>
    </source>
</evidence>
<dbReference type="Gene3D" id="3.20.20.70">
    <property type="entry name" value="Aldolase class I"/>
    <property type="match status" value="1"/>
</dbReference>
<sequence length="344" mass="36717">MVLKTRVTELLKIEHPIIQGGMHHVGYATLAAAVSNAGGLGTVTALTQRTPELLRDEIRACKALLKPGKPFAVNFTLLPSLAPPDYGAYAQVIVDEGVPVVETAGRNPGKWIAFFKKHGVTVVHKCVAIKHALTAQRLGADCISMDGFECAGHPGEDDVGNLVLLAKARTALTIPYVASGGVGTGEQLAACLALGADGVNMGTRFMATKEAPVHDGIKTALVKADERSTTLVMKSVGNTERVYKNDVARRVQEIERENPGKIEAIRHLVSGENYRKSFQESGDPDSSVWSCGVVMGLIDDVPTCEELILRMVADAERVITKRLPSMVGGRSGGLWSMVAGRSRL</sequence>
<dbReference type="OMA" id="EKPVIQG"/>
<keyword evidence="2" id="KW-0288">FMN</keyword>
<dbReference type="SUPFAM" id="SSF51412">
    <property type="entry name" value="Inosine monophosphate dehydrogenase (IMPDH)"/>
    <property type="match status" value="1"/>
</dbReference>
<evidence type="ECO:0000313" key="4">
    <source>
        <dbReference type="EMBL" id="ACO67129.1"/>
    </source>
</evidence>
<dbReference type="OrthoDB" id="10265891at2759"/>
<dbReference type="GO" id="GO:0018580">
    <property type="term" value="F:nitronate monooxygenase activity"/>
    <property type="evidence" value="ECO:0007669"/>
    <property type="project" value="InterPro"/>
</dbReference>